<proteinExistence type="predicted"/>
<keyword evidence="3" id="KW-1185">Reference proteome</keyword>
<accession>A0AAN6RGN7</accession>
<evidence type="ECO:0000256" key="1">
    <source>
        <dbReference type="SAM" id="MobiDB-lite"/>
    </source>
</evidence>
<sequence length="307" mass="33654">MNNLLNLLAAGFDYLTGSDDSSDSRNPLRDSARQRQQNPVSPASASKDRDPGYTPSYADICIVRAMLKSLKLPTELVLEILAYAEYEPVIAFAGGSRAVLATAHMGAANSAKTCLRAGVLSADTIHRISGPKVTLRVKEINFDFTSRDQGWTSENTRGSYDTSSWLETSIFRPSSRDVSAKHLDNIDNYDGLNEVQDHLMTRGYGRLIDKPTGQTAIGAQDSEPPVAWYLQGNKVCERQNCDYQVTWASDHSEGNEGAGNGAGFLDALEEGDTIFVWARAKVSTLPVTQIIYSRRRAFSLTTLADYV</sequence>
<feature type="compositionally biased region" description="Basic and acidic residues" evidence="1">
    <location>
        <begin position="22"/>
        <end position="33"/>
    </location>
</feature>
<evidence type="ECO:0000313" key="3">
    <source>
        <dbReference type="Proteomes" id="UP001280581"/>
    </source>
</evidence>
<dbReference type="AlphaFoldDB" id="A0AAN6RGN7"/>
<feature type="compositionally biased region" description="Polar residues" evidence="1">
    <location>
        <begin position="34"/>
        <end position="44"/>
    </location>
</feature>
<reference evidence="2 3" key="1">
    <citation type="submission" date="2021-02" db="EMBL/GenBank/DDBJ databases">
        <title>Genome assembly of Pseudopithomyces chartarum.</title>
        <authorList>
            <person name="Jauregui R."/>
            <person name="Singh J."/>
            <person name="Voisey C."/>
        </authorList>
    </citation>
    <scope>NUCLEOTIDE SEQUENCE [LARGE SCALE GENOMIC DNA]</scope>
    <source>
        <strain evidence="2 3">AGR01</strain>
    </source>
</reference>
<dbReference type="Proteomes" id="UP001280581">
    <property type="component" value="Unassembled WGS sequence"/>
</dbReference>
<evidence type="ECO:0000313" key="2">
    <source>
        <dbReference type="EMBL" id="KAK3207574.1"/>
    </source>
</evidence>
<feature type="region of interest" description="Disordered" evidence="1">
    <location>
        <begin position="18"/>
        <end position="52"/>
    </location>
</feature>
<comment type="caution">
    <text evidence="2">The sequence shown here is derived from an EMBL/GenBank/DDBJ whole genome shotgun (WGS) entry which is preliminary data.</text>
</comment>
<gene>
    <name evidence="2" type="ORF">GRF29_103g1441584</name>
</gene>
<name>A0AAN6RGN7_9PLEO</name>
<organism evidence="2 3">
    <name type="scientific">Pseudopithomyces chartarum</name>
    <dbReference type="NCBI Taxonomy" id="1892770"/>
    <lineage>
        <taxon>Eukaryota</taxon>
        <taxon>Fungi</taxon>
        <taxon>Dikarya</taxon>
        <taxon>Ascomycota</taxon>
        <taxon>Pezizomycotina</taxon>
        <taxon>Dothideomycetes</taxon>
        <taxon>Pleosporomycetidae</taxon>
        <taxon>Pleosporales</taxon>
        <taxon>Massarineae</taxon>
        <taxon>Didymosphaeriaceae</taxon>
        <taxon>Pseudopithomyces</taxon>
    </lineage>
</organism>
<dbReference type="EMBL" id="WVTA01000009">
    <property type="protein sequence ID" value="KAK3207574.1"/>
    <property type="molecule type" value="Genomic_DNA"/>
</dbReference>
<protein>
    <submittedName>
        <fullName evidence="2">Uncharacterized protein</fullName>
    </submittedName>
</protein>